<dbReference type="InterPro" id="IPR021986">
    <property type="entry name" value="Spherulin4"/>
</dbReference>
<organism evidence="2 3">
    <name type="scientific">Sulfurimonas marina</name>
    <dbReference type="NCBI Taxonomy" id="2590551"/>
    <lineage>
        <taxon>Bacteria</taxon>
        <taxon>Pseudomonadati</taxon>
        <taxon>Campylobacterota</taxon>
        <taxon>Epsilonproteobacteria</taxon>
        <taxon>Campylobacterales</taxon>
        <taxon>Sulfurimonadaceae</taxon>
        <taxon>Sulfurimonas</taxon>
    </lineage>
</organism>
<feature type="chain" id="PRO_5032563913" description="Spherulation-specific family 4" evidence="1">
    <location>
        <begin position="25"/>
        <end position="268"/>
    </location>
</feature>
<keyword evidence="1" id="KW-0732">Signal</keyword>
<evidence type="ECO:0000313" key="3">
    <source>
        <dbReference type="Proteomes" id="UP000593910"/>
    </source>
</evidence>
<dbReference type="PANTHER" id="PTHR35040">
    <property type="match status" value="1"/>
</dbReference>
<proteinExistence type="predicted"/>
<dbReference type="PANTHER" id="PTHR35040:SF9">
    <property type="entry name" value="4-LIKE CELL SURFACE PROTEIN, PUTATIVE (AFU_ORTHOLOGUE AFUA_4G14080)-RELATED"/>
    <property type="match status" value="1"/>
</dbReference>
<evidence type="ECO:0000313" key="2">
    <source>
        <dbReference type="EMBL" id="QOP42156.1"/>
    </source>
</evidence>
<dbReference type="PROSITE" id="PS51257">
    <property type="entry name" value="PROKAR_LIPOPROTEIN"/>
    <property type="match status" value="1"/>
</dbReference>
<keyword evidence="3" id="KW-1185">Reference proteome</keyword>
<gene>
    <name evidence="2" type="ORF">FJR03_10585</name>
</gene>
<dbReference type="EMBL" id="CP041165">
    <property type="protein sequence ID" value="QOP42156.1"/>
    <property type="molecule type" value="Genomic_DNA"/>
</dbReference>
<evidence type="ECO:0000256" key="1">
    <source>
        <dbReference type="SAM" id="SignalP"/>
    </source>
</evidence>
<reference evidence="2 3" key="1">
    <citation type="submission" date="2019-06" db="EMBL/GenBank/DDBJ databases">
        <title>Sulfurimonas gotlandica sp. nov., a chemoautotrophic and psychrotolerant epsilonproteobacterium isolated from a pelagic redoxcline, and an emended description of the genus Sulfurimonas.</title>
        <authorList>
            <person name="Wang S."/>
            <person name="Jiang L."/>
            <person name="Shao Z."/>
        </authorList>
    </citation>
    <scope>NUCLEOTIDE SEQUENCE [LARGE SCALE GENOMIC DNA]</scope>
    <source>
        <strain evidence="2 3">B2</strain>
    </source>
</reference>
<evidence type="ECO:0008006" key="4">
    <source>
        <dbReference type="Google" id="ProtNLM"/>
    </source>
</evidence>
<dbReference type="AlphaFoldDB" id="A0A7M1AXV7"/>
<dbReference type="KEGG" id="smax:FJR03_10585"/>
<dbReference type="Pfam" id="PF12138">
    <property type="entry name" value="Spherulin4"/>
    <property type="match status" value="1"/>
</dbReference>
<name>A0A7M1AXV7_9BACT</name>
<protein>
    <recommendedName>
        <fullName evidence="4">Spherulation-specific family 4</fullName>
    </recommendedName>
</protein>
<feature type="signal peptide" evidence="1">
    <location>
        <begin position="1"/>
        <end position="24"/>
    </location>
</feature>
<dbReference type="Proteomes" id="UP000593910">
    <property type="component" value="Chromosome"/>
</dbReference>
<accession>A0A7M1AXV7</accession>
<sequence length="268" mass="30513">MMNRARIFLIGVMMLFILSGCNTDSTSETEVGVKKMLVPLYSYPSLNDSWERLIALKQKTNNLEIVAIVNQSNGDFTQPSTSYINGIDALHKAGIQVVGYIYTDYTQRPVVEVKQNIDAWTEFYKTYGLEGFFFDEASRNEEDFAYYQEITQYAESKGLQFNILNPGTSVDPIYMEGDIASVVLIRETTYEKVVYKTNLNQPTEHTKKAIVLYSSDEENIAQKVCAYALEHDFDYVYATDHGTTDDRWAELSSYVDELAVLISKGCRD</sequence>